<evidence type="ECO:0000256" key="1">
    <source>
        <dbReference type="PROSITE-ProRule" id="PRU00023"/>
    </source>
</evidence>
<dbReference type="SMART" id="SM00248">
    <property type="entry name" value="ANK"/>
    <property type="match status" value="2"/>
</dbReference>
<protein>
    <submittedName>
        <fullName evidence="3">Uncharacterized protein</fullName>
    </submittedName>
</protein>
<dbReference type="AlphaFoldDB" id="A0A7J6M6X8"/>
<organism evidence="3 4">
    <name type="scientific">Perkinsus chesapeaki</name>
    <name type="common">Clam parasite</name>
    <name type="synonym">Perkinsus andrewsi</name>
    <dbReference type="NCBI Taxonomy" id="330153"/>
    <lineage>
        <taxon>Eukaryota</taxon>
        <taxon>Sar</taxon>
        <taxon>Alveolata</taxon>
        <taxon>Perkinsozoa</taxon>
        <taxon>Perkinsea</taxon>
        <taxon>Perkinsida</taxon>
        <taxon>Perkinsidae</taxon>
        <taxon>Perkinsus</taxon>
    </lineage>
</organism>
<dbReference type="PROSITE" id="PS50297">
    <property type="entry name" value="ANK_REP_REGION"/>
    <property type="match status" value="1"/>
</dbReference>
<dbReference type="InterPro" id="IPR002110">
    <property type="entry name" value="Ankyrin_rpt"/>
</dbReference>
<gene>
    <name evidence="3" type="ORF">FOL47_003618</name>
</gene>
<dbReference type="Proteomes" id="UP000591131">
    <property type="component" value="Unassembled WGS sequence"/>
</dbReference>
<keyword evidence="4" id="KW-1185">Reference proteome</keyword>
<feature type="compositionally biased region" description="Basic residues" evidence="2">
    <location>
        <begin position="1"/>
        <end position="12"/>
    </location>
</feature>
<dbReference type="PROSITE" id="PS50088">
    <property type="entry name" value="ANK_REPEAT"/>
    <property type="match status" value="1"/>
</dbReference>
<proteinExistence type="predicted"/>
<accession>A0A7J6M6X8</accession>
<feature type="repeat" description="ANK" evidence="1">
    <location>
        <begin position="253"/>
        <end position="285"/>
    </location>
</feature>
<feature type="region of interest" description="Disordered" evidence="2">
    <location>
        <begin position="1"/>
        <end position="69"/>
    </location>
</feature>
<sequence>MSSSSKSRRKRRERDASERPSREARERPNRVRELPVKQKQAVKKNRVQSARGAGPAASPPSSSPGPAKARGRWSRFVIEGFNLLGEVMISDNYGGAAFDAMAEAARLEKIKVGRQKVLKGLLMSNTTWINDQVICTTSTNKARDVSCNCRHHTALLTVQQSFLPSAPEYDYITSAQEDRLVDITKPRHAVISVDYGGSIGLMTRPALARAPGAVNGLASPMSPVSGYSAPSPRDAGMQEVGGRFMRYWQGAVTGDTALHMAVRAHDRLLVAALLLMGADIDARNGQGVIPENALKFNPADRLDAGLRMGSLDPRIGGRGYLEGLYLRVAKPGTTEEPFTTFDSSATTQSANAFEAAAAAAARVDSLVTEGTLWQEEILMSIQRFSAYNKAPMDAAQLEIGSDIIASLCRRGAVEGALSSSGPRFKWLVLASEANAIRMQAVKRGRPRRDEFVTKPNVWSETRVWMGKHEEIYPGGPSRLLSLPEAAEHIAVAERSGGLGVLWGGHSRSGGIAPQAPQNRDAPLTHPTQRMLRLMMEEEKKAAATKSVDIISEGDGDTKQRHHHHVTESDILPAEGEMLRYRGIRFGNARSTLFQSSNLEIVNGDSLLHVAIRMKNFYLIRFLLACAAARGRMRAVMGLKNSEGVTCKKLSETVGLGRLGEMCPKLKKAKKHKKGLPIIEFILSVLRFARPQGKQSGKLSQFLSLKKKYGTYQIKTKKKR</sequence>
<dbReference type="InterPro" id="IPR036770">
    <property type="entry name" value="Ankyrin_rpt-contain_sf"/>
</dbReference>
<evidence type="ECO:0000313" key="3">
    <source>
        <dbReference type="EMBL" id="KAF4667332.1"/>
    </source>
</evidence>
<dbReference type="SUPFAM" id="SSF48403">
    <property type="entry name" value="Ankyrin repeat"/>
    <property type="match status" value="1"/>
</dbReference>
<comment type="caution">
    <text evidence="3">The sequence shown here is derived from an EMBL/GenBank/DDBJ whole genome shotgun (WGS) entry which is preliminary data.</text>
</comment>
<dbReference type="Pfam" id="PF00023">
    <property type="entry name" value="Ank"/>
    <property type="match status" value="1"/>
</dbReference>
<evidence type="ECO:0000313" key="4">
    <source>
        <dbReference type="Proteomes" id="UP000591131"/>
    </source>
</evidence>
<keyword evidence="1" id="KW-0040">ANK repeat</keyword>
<evidence type="ECO:0000256" key="2">
    <source>
        <dbReference type="SAM" id="MobiDB-lite"/>
    </source>
</evidence>
<reference evidence="3 4" key="1">
    <citation type="submission" date="2020-04" db="EMBL/GenBank/DDBJ databases">
        <title>Perkinsus chesapeaki whole genome sequence.</title>
        <authorList>
            <person name="Bogema D.R."/>
        </authorList>
    </citation>
    <scope>NUCLEOTIDE SEQUENCE [LARGE SCALE GENOMIC DNA]</scope>
    <source>
        <strain evidence="3">ATCC PRA-425</strain>
    </source>
</reference>
<dbReference type="OrthoDB" id="341259at2759"/>
<feature type="compositionally biased region" description="Basic and acidic residues" evidence="2">
    <location>
        <begin position="13"/>
        <end position="36"/>
    </location>
</feature>
<dbReference type="EMBL" id="JAAPAO010000213">
    <property type="protein sequence ID" value="KAF4667332.1"/>
    <property type="molecule type" value="Genomic_DNA"/>
</dbReference>
<name>A0A7J6M6X8_PERCH</name>